<dbReference type="InterPro" id="IPR003481">
    <property type="entry name" value="FliD_N"/>
</dbReference>
<feature type="domain" description="Flagellar hook-associated protein 2 C-terminal" evidence="8">
    <location>
        <begin position="416"/>
        <end position="646"/>
    </location>
</feature>
<protein>
    <recommendedName>
        <fullName evidence="5">Flagellar hook-associated protein 2</fullName>
        <shortName evidence="5">HAP2</shortName>
    </recommendedName>
    <alternativeName>
        <fullName evidence="5">Flagellar cap protein</fullName>
    </alternativeName>
</protein>
<evidence type="ECO:0000259" key="8">
    <source>
        <dbReference type="Pfam" id="PF07195"/>
    </source>
</evidence>
<keyword evidence="9" id="KW-0282">Flagellum</keyword>
<dbReference type="EMBL" id="FNLL01000002">
    <property type="protein sequence ID" value="SDT85694.1"/>
    <property type="molecule type" value="Genomic_DNA"/>
</dbReference>
<keyword evidence="9" id="KW-0969">Cilium</keyword>
<sequence>MATGSITSLGIGSGLDLQDILDQLKGVDESRITAKENKKIQFQNQVDAYNTVNAKLFSIKSDALNLSLSSNFLDNSVSVTDEDILSATVGDGYDASSYSVDVTQKAQRNSWASTGVSSRTEAMFAEPESGITDHDTMAAISQDKTLTLNYGTYEGISTENSIAAGTTDATFAINGVNIGAVVISDNDSDDTLVNAINAKSDEHGVTASVDEDGMLTLMSADHSDIEVTMEGETLDVFGGTGNMINTGQEQIDISLTAGMTFSEIADKINTSSSNKDANGNQLVNASFTRGDDGDYYIRLSAISGGNTADSEINVAGLDAAGEFEWLAADKTVAIAQNEATMYLSVPPGTTYEEMANLINSSEDNPGITAAMIDNGDSTNPYQFTLTSDDTGEDARISLSNLAGLAEVTGAEGESLNAEFAVNGILYSRQSNTSIDDVITGVTFDLKNTGESTLNIEVNHDTVKEDIMSMIEGFNDIISYIKGTETDEEAADTEDTTKEDTDNPLDGSSSANRIVYQLKSLLTTVLDLDTGYTSLSNIGLEISSNGTFSMDEDALDEAIASDPDSLKELFLGNTDKEITGLADIINNAVTDMVSSTGIAETEIDEAESKITRIDKDIETETQRLTKKYETMAKEFARLDTYISQLNSQAGALTSMIDAFSKANEK</sequence>
<reference evidence="10" key="1">
    <citation type="submission" date="2016-10" db="EMBL/GenBank/DDBJ databases">
        <authorList>
            <person name="Varghese N."/>
            <person name="Submissions S."/>
        </authorList>
    </citation>
    <scope>NUCLEOTIDE SEQUENCE [LARGE SCALE GENOMIC DNA]</scope>
    <source>
        <strain evidence="10">DSM 3384</strain>
    </source>
</reference>
<feature type="domain" description="Flagellar hook-associated protein 2 N-terminal" evidence="7">
    <location>
        <begin position="13"/>
        <end position="108"/>
    </location>
</feature>
<keyword evidence="10" id="KW-1185">Reference proteome</keyword>
<keyword evidence="9" id="KW-0966">Cell projection</keyword>
<comment type="similarity">
    <text evidence="1 5">Belongs to the FliD family.</text>
</comment>
<dbReference type="GO" id="GO:0071973">
    <property type="term" value="P:bacterial-type flagellum-dependent cell motility"/>
    <property type="evidence" value="ECO:0007669"/>
    <property type="project" value="TreeGrafter"/>
</dbReference>
<evidence type="ECO:0000256" key="4">
    <source>
        <dbReference type="ARBA" id="ARBA00023143"/>
    </source>
</evidence>
<dbReference type="AlphaFoldDB" id="A0A1H2DSC6"/>
<feature type="region of interest" description="Disordered" evidence="6">
    <location>
        <begin position="485"/>
        <end position="508"/>
    </location>
</feature>
<dbReference type="PANTHER" id="PTHR30288:SF0">
    <property type="entry name" value="FLAGELLAR HOOK-ASSOCIATED PROTEIN 2"/>
    <property type="match status" value="1"/>
</dbReference>
<organism evidence="9 10">
    <name type="scientific">Desulfobacula phenolica</name>
    <dbReference type="NCBI Taxonomy" id="90732"/>
    <lineage>
        <taxon>Bacteria</taxon>
        <taxon>Pseudomonadati</taxon>
        <taxon>Thermodesulfobacteriota</taxon>
        <taxon>Desulfobacteria</taxon>
        <taxon>Desulfobacterales</taxon>
        <taxon>Desulfobacteraceae</taxon>
        <taxon>Desulfobacula</taxon>
    </lineage>
</organism>
<dbReference type="PANTHER" id="PTHR30288">
    <property type="entry name" value="FLAGELLAR CAP/ASSEMBLY PROTEIN FLID"/>
    <property type="match status" value="1"/>
</dbReference>
<evidence type="ECO:0000256" key="5">
    <source>
        <dbReference type="RuleBase" id="RU362066"/>
    </source>
</evidence>
<evidence type="ECO:0000313" key="10">
    <source>
        <dbReference type="Proteomes" id="UP000199608"/>
    </source>
</evidence>
<keyword evidence="3" id="KW-0175">Coiled coil</keyword>
<evidence type="ECO:0000259" key="7">
    <source>
        <dbReference type="Pfam" id="PF02465"/>
    </source>
</evidence>
<dbReference type="GO" id="GO:0005576">
    <property type="term" value="C:extracellular region"/>
    <property type="evidence" value="ECO:0007669"/>
    <property type="project" value="UniProtKB-SubCell"/>
</dbReference>
<evidence type="ECO:0000313" key="9">
    <source>
        <dbReference type="EMBL" id="SDT85694.1"/>
    </source>
</evidence>
<dbReference type="RefSeq" id="WP_092230216.1">
    <property type="nucleotide sequence ID" value="NZ_FNLL01000002.1"/>
</dbReference>
<evidence type="ECO:0000256" key="3">
    <source>
        <dbReference type="ARBA" id="ARBA00023054"/>
    </source>
</evidence>
<dbReference type="GO" id="GO:0009424">
    <property type="term" value="C:bacterial-type flagellum hook"/>
    <property type="evidence" value="ECO:0007669"/>
    <property type="project" value="UniProtKB-UniRule"/>
</dbReference>
<keyword evidence="4 5" id="KW-0975">Bacterial flagellum</keyword>
<dbReference type="Proteomes" id="UP000199608">
    <property type="component" value="Unassembled WGS sequence"/>
</dbReference>
<dbReference type="InterPro" id="IPR040026">
    <property type="entry name" value="FliD"/>
</dbReference>
<comment type="function">
    <text evidence="5">Required for morphogenesis and for the elongation of the flagellar filament by facilitating polymerization of the flagellin monomers at the tip of growing filament. Forms a capping structure, which prevents flagellin subunits (transported through the central channel of the flagellum) from leaking out without polymerization at the distal end.</text>
</comment>
<evidence type="ECO:0000256" key="6">
    <source>
        <dbReference type="SAM" id="MobiDB-lite"/>
    </source>
</evidence>
<dbReference type="InterPro" id="IPR010809">
    <property type="entry name" value="FliD_C"/>
</dbReference>
<dbReference type="InterPro" id="IPR010810">
    <property type="entry name" value="Flagellin_hook_IN_motif"/>
</dbReference>
<evidence type="ECO:0000256" key="1">
    <source>
        <dbReference type="ARBA" id="ARBA00009764"/>
    </source>
</evidence>
<dbReference type="Gene3D" id="3.30.70.2120">
    <property type="match status" value="1"/>
</dbReference>
<dbReference type="Pfam" id="PF07195">
    <property type="entry name" value="FliD_C"/>
    <property type="match status" value="1"/>
</dbReference>
<keyword evidence="5" id="KW-0964">Secreted</keyword>
<dbReference type="Pfam" id="PF02465">
    <property type="entry name" value="FliD_N"/>
    <property type="match status" value="1"/>
</dbReference>
<comment type="subcellular location">
    <subcellularLocation>
        <location evidence="5">Secreted</location>
    </subcellularLocation>
    <subcellularLocation>
        <location evidence="5">Bacterial flagellum</location>
    </subcellularLocation>
</comment>
<comment type="subunit">
    <text evidence="2 5">Homopentamer.</text>
</comment>
<dbReference type="Pfam" id="PF07196">
    <property type="entry name" value="Flagellin_IN"/>
    <property type="match status" value="1"/>
</dbReference>
<dbReference type="GO" id="GO:0009421">
    <property type="term" value="C:bacterial-type flagellum filament cap"/>
    <property type="evidence" value="ECO:0007669"/>
    <property type="project" value="InterPro"/>
</dbReference>
<name>A0A1H2DSC6_9BACT</name>
<dbReference type="GO" id="GO:0007155">
    <property type="term" value="P:cell adhesion"/>
    <property type="evidence" value="ECO:0007669"/>
    <property type="project" value="InterPro"/>
</dbReference>
<evidence type="ECO:0000256" key="2">
    <source>
        <dbReference type="ARBA" id="ARBA00011255"/>
    </source>
</evidence>
<proteinExistence type="inferred from homology"/>
<gene>
    <name evidence="9" type="ORF">SAMN04487931_10273</name>
</gene>
<accession>A0A1H2DSC6</accession>